<dbReference type="Pfam" id="PF21857">
    <property type="entry name" value="DUF6913"/>
    <property type="match status" value="1"/>
</dbReference>
<dbReference type="RefSeq" id="WP_379976641.1">
    <property type="nucleotide sequence ID" value="NZ_JBHSFV010000001.1"/>
</dbReference>
<dbReference type="Proteomes" id="UP001596043">
    <property type="component" value="Unassembled WGS sequence"/>
</dbReference>
<name>A0ABV9HQL1_9FLAO</name>
<gene>
    <name evidence="1" type="ORF">ACFO3O_00900</name>
</gene>
<accession>A0ABV9HQL1</accession>
<dbReference type="EMBL" id="JBHSFV010000001">
    <property type="protein sequence ID" value="MFC4632447.1"/>
    <property type="molecule type" value="Genomic_DNA"/>
</dbReference>
<dbReference type="InterPro" id="IPR054207">
    <property type="entry name" value="DUF6913"/>
</dbReference>
<evidence type="ECO:0000313" key="2">
    <source>
        <dbReference type="Proteomes" id="UP001596043"/>
    </source>
</evidence>
<protein>
    <submittedName>
        <fullName evidence="1">DUF6913 domain-containing protein</fullName>
    </submittedName>
</protein>
<sequence>MFLNGLKEKSITRKLKNKVANREYTPSGRPIRTLGILQEKGAPFEIKSRTALAKALGIKENDIEIFTYVAKLPKDQKEIEGMYALKSIGWNAALKTASLKAFVAKDFDVLLSYYTEDRLPLRLISGLSNAVFKVGLIKEEDGLHDLVITTGIGEEMVLINELEKYLRILKIL</sequence>
<reference evidence="2" key="1">
    <citation type="journal article" date="2019" name="Int. J. Syst. Evol. Microbiol.">
        <title>The Global Catalogue of Microorganisms (GCM) 10K type strain sequencing project: providing services to taxonomists for standard genome sequencing and annotation.</title>
        <authorList>
            <consortium name="The Broad Institute Genomics Platform"/>
            <consortium name="The Broad Institute Genome Sequencing Center for Infectious Disease"/>
            <person name="Wu L."/>
            <person name="Ma J."/>
        </authorList>
    </citation>
    <scope>NUCLEOTIDE SEQUENCE [LARGE SCALE GENOMIC DNA]</scope>
    <source>
        <strain evidence="2">YJ-61-S</strain>
    </source>
</reference>
<proteinExistence type="predicted"/>
<organism evidence="1 2">
    <name type="scientific">Dokdonia ponticola</name>
    <dbReference type="NCBI Taxonomy" id="2041041"/>
    <lineage>
        <taxon>Bacteria</taxon>
        <taxon>Pseudomonadati</taxon>
        <taxon>Bacteroidota</taxon>
        <taxon>Flavobacteriia</taxon>
        <taxon>Flavobacteriales</taxon>
        <taxon>Flavobacteriaceae</taxon>
        <taxon>Dokdonia</taxon>
    </lineage>
</organism>
<comment type="caution">
    <text evidence="1">The sequence shown here is derived from an EMBL/GenBank/DDBJ whole genome shotgun (WGS) entry which is preliminary data.</text>
</comment>
<evidence type="ECO:0000313" key="1">
    <source>
        <dbReference type="EMBL" id="MFC4632447.1"/>
    </source>
</evidence>
<keyword evidence="2" id="KW-1185">Reference proteome</keyword>